<sequence>MDGEIPLPPPRRIRHRSPALPAQSTNAVSSLHRTRRLSRFDDRSSQPSSDPALFSSDDVPASGLENYHAPTPGSDRKRRYRGTWWGEQVMDPKRKRRDFKAKRNVDSGVWMGSDESGADSLMSSESSAWGEDLRKSALTPKNTTRFNNPEADVETTPTQIRASFKSMEEPAAHRLARQAITDALEQGKEAFDLGHLELGTLPEGLLEPLQHFTRLPPVGAGPVSEDAFDSLHGDISIYLSNNCLQSVPRDLLGLSNIKHLSLRNNNLTKIPSSIRQLTSLEDLNIGCNQLTYLPWELIWLMKNGNLKKLNVRQNPLPLVRDADVRAWWKGAIDPSTLFDATPPRGFVPNSKYEEPLHICTSPITYYNEEGNAIDPPTLRNMGTATEPSNSVPSLRELALREVCKLTDLEKLTDEEISQYPPLVAPLIRKAIAVRLEGGRVCSVCERPYVIPRAEWTEWWDVTSVELQTQPALNLYRPIPFQRHCCSLSCAPKDSGPWF</sequence>
<feature type="compositionally biased region" description="Polar residues" evidence="3">
    <location>
        <begin position="22"/>
        <end position="31"/>
    </location>
</feature>
<evidence type="ECO:0000313" key="4">
    <source>
        <dbReference type="EMBL" id="KAJ5338349.1"/>
    </source>
</evidence>
<dbReference type="InterPro" id="IPR050715">
    <property type="entry name" value="LRR-SigEffector_domain"/>
</dbReference>
<protein>
    <submittedName>
        <fullName evidence="4">Leucine-rich repeat typical subtype</fullName>
    </submittedName>
</protein>
<dbReference type="Proteomes" id="UP001147695">
    <property type="component" value="Unassembled WGS sequence"/>
</dbReference>
<feature type="compositionally biased region" description="Pro residues" evidence="3">
    <location>
        <begin position="1"/>
        <end position="10"/>
    </location>
</feature>
<comment type="caution">
    <text evidence="4">The sequence shown here is derived from an EMBL/GenBank/DDBJ whole genome shotgun (WGS) entry which is preliminary data.</text>
</comment>
<proteinExistence type="predicted"/>
<dbReference type="SMART" id="SM00369">
    <property type="entry name" value="LRR_TYP"/>
    <property type="match status" value="2"/>
</dbReference>
<reference evidence="4" key="1">
    <citation type="submission" date="2022-12" db="EMBL/GenBank/DDBJ databases">
        <authorList>
            <person name="Petersen C."/>
        </authorList>
    </citation>
    <scope>NUCLEOTIDE SEQUENCE</scope>
    <source>
        <strain evidence="4">IBT 35673</strain>
    </source>
</reference>
<dbReference type="PANTHER" id="PTHR45752">
    <property type="entry name" value="LEUCINE-RICH REPEAT-CONTAINING"/>
    <property type="match status" value="1"/>
</dbReference>
<dbReference type="InterPro" id="IPR003591">
    <property type="entry name" value="Leu-rich_rpt_typical-subtyp"/>
</dbReference>
<keyword evidence="1" id="KW-0433">Leucine-rich repeat</keyword>
<accession>A0A9W9QKC0</accession>
<name>A0A9W9QKC0_PENBR</name>
<reference evidence="4" key="2">
    <citation type="journal article" date="2023" name="IMA Fungus">
        <title>Comparative genomic study of the Penicillium genus elucidates a diverse pangenome and 15 lateral gene transfer events.</title>
        <authorList>
            <person name="Petersen C."/>
            <person name="Sorensen T."/>
            <person name="Nielsen M.R."/>
            <person name="Sondergaard T.E."/>
            <person name="Sorensen J.L."/>
            <person name="Fitzpatrick D.A."/>
            <person name="Frisvad J.C."/>
            <person name="Nielsen K.L."/>
        </authorList>
    </citation>
    <scope>NUCLEOTIDE SEQUENCE</scope>
    <source>
        <strain evidence="4">IBT 35673</strain>
    </source>
</reference>
<gene>
    <name evidence="4" type="ORF">N7452_005077</name>
</gene>
<dbReference type="PROSITE" id="PS51450">
    <property type="entry name" value="LRR"/>
    <property type="match status" value="1"/>
</dbReference>
<dbReference type="PANTHER" id="PTHR45752:SF187">
    <property type="entry name" value="LEUCINE-RICH REPEAT AND IQ DOMAIN-CONTAINING PROTEIN 4"/>
    <property type="match status" value="1"/>
</dbReference>
<keyword evidence="2" id="KW-0677">Repeat</keyword>
<dbReference type="InterPro" id="IPR001611">
    <property type="entry name" value="Leu-rich_rpt"/>
</dbReference>
<evidence type="ECO:0000256" key="3">
    <source>
        <dbReference type="SAM" id="MobiDB-lite"/>
    </source>
</evidence>
<evidence type="ECO:0000313" key="5">
    <source>
        <dbReference type="Proteomes" id="UP001147695"/>
    </source>
</evidence>
<evidence type="ECO:0000256" key="2">
    <source>
        <dbReference type="ARBA" id="ARBA00022737"/>
    </source>
</evidence>
<dbReference type="InterPro" id="IPR025875">
    <property type="entry name" value="Leu-rich_rpt_4"/>
</dbReference>
<feature type="region of interest" description="Disordered" evidence="3">
    <location>
        <begin position="1"/>
        <end position="80"/>
    </location>
</feature>
<evidence type="ECO:0000256" key="1">
    <source>
        <dbReference type="ARBA" id="ARBA00022614"/>
    </source>
</evidence>
<dbReference type="EMBL" id="JAPZBQ010000003">
    <property type="protein sequence ID" value="KAJ5338349.1"/>
    <property type="molecule type" value="Genomic_DNA"/>
</dbReference>
<dbReference type="Pfam" id="PF12799">
    <property type="entry name" value="LRR_4"/>
    <property type="match status" value="1"/>
</dbReference>
<dbReference type="AlphaFoldDB" id="A0A9W9QKC0"/>
<dbReference type="InterPro" id="IPR032675">
    <property type="entry name" value="LRR_dom_sf"/>
</dbReference>
<dbReference type="SUPFAM" id="SSF52075">
    <property type="entry name" value="Outer arm dynein light chain 1"/>
    <property type="match status" value="1"/>
</dbReference>
<dbReference type="Gene3D" id="3.80.10.10">
    <property type="entry name" value="Ribonuclease Inhibitor"/>
    <property type="match status" value="1"/>
</dbReference>
<organism evidence="4 5">
    <name type="scientific">Penicillium brevicompactum</name>
    <dbReference type="NCBI Taxonomy" id="5074"/>
    <lineage>
        <taxon>Eukaryota</taxon>
        <taxon>Fungi</taxon>
        <taxon>Dikarya</taxon>
        <taxon>Ascomycota</taxon>
        <taxon>Pezizomycotina</taxon>
        <taxon>Eurotiomycetes</taxon>
        <taxon>Eurotiomycetidae</taxon>
        <taxon>Eurotiales</taxon>
        <taxon>Aspergillaceae</taxon>
        <taxon>Penicillium</taxon>
    </lineage>
</organism>